<gene>
    <name evidence="4" type="ORF">BVG16_17765</name>
</gene>
<dbReference type="OrthoDB" id="9798191at2"/>
<feature type="signal peptide" evidence="3">
    <location>
        <begin position="1"/>
        <end position="25"/>
    </location>
</feature>
<feature type="chain" id="PRO_5039470786" evidence="3">
    <location>
        <begin position="26"/>
        <end position="470"/>
    </location>
</feature>
<dbReference type="PROSITE" id="PS51257">
    <property type="entry name" value="PROKAR_LIPOPROTEIN"/>
    <property type="match status" value="1"/>
</dbReference>
<feature type="region of interest" description="Disordered" evidence="2">
    <location>
        <begin position="26"/>
        <end position="67"/>
    </location>
</feature>
<feature type="coiled-coil region" evidence="1">
    <location>
        <begin position="79"/>
        <end position="106"/>
    </location>
</feature>
<dbReference type="SUPFAM" id="SSF53850">
    <property type="entry name" value="Periplasmic binding protein-like II"/>
    <property type="match status" value="1"/>
</dbReference>
<accession>A0A1T2X8P2</accession>
<proteinExistence type="predicted"/>
<dbReference type="Gene3D" id="3.40.190.10">
    <property type="entry name" value="Periplasmic binding protein-like II"/>
    <property type="match status" value="2"/>
</dbReference>
<dbReference type="RefSeq" id="WP_078500187.1">
    <property type="nucleotide sequence ID" value="NZ_MSZX01000007.1"/>
</dbReference>
<evidence type="ECO:0000313" key="5">
    <source>
        <dbReference type="Proteomes" id="UP000190188"/>
    </source>
</evidence>
<dbReference type="Pfam" id="PF01547">
    <property type="entry name" value="SBP_bac_1"/>
    <property type="match status" value="1"/>
</dbReference>
<dbReference type="InterPro" id="IPR050490">
    <property type="entry name" value="Bact_solute-bd_prot1"/>
</dbReference>
<dbReference type="PANTHER" id="PTHR43649">
    <property type="entry name" value="ARABINOSE-BINDING PROTEIN-RELATED"/>
    <property type="match status" value="1"/>
</dbReference>
<dbReference type="Proteomes" id="UP000190188">
    <property type="component" value="Unassembled WGS sequence"/>
</dbReference>
<evidence type="ECO:0000256" key="2">
    <source>
        <dbReference type="SAM" id="MobiDB-lite"/>
    </source>
</evidence>
<evidence type="ECO:0000256" key="3">
    <source>
        <dbReference type="SAM" id="SignalP"/>
    </source>
</evidence>
<sequence>MKKRRSLSLMLASVLVLALALSACGGSKTATEEKKPETKTNVETKTPTTEEKKDPAPTPAPEPPKVEDFKVILRHINVRDTAKKTLEQLQNVAKKTEAEVPGLKFELDGVEDTVNRNVKLKAEMQAGTQPPVFSLFGGDDTKNYSKAGRLLALNDILSELGIADSFFSLREFTIDGKVYGLPESGFIEGFFYNKKLFEDAGVQVPKTWDEFLAVCEALKAKGITPIALGAGAGDGWAANMLLNSLFVGLGGPEIQEGFATGKTKWTDAPVVDAMKRLKELKDKGYIDKNVLGLKYAQGQANFYTGKAAMLFDGSWAINAIIGDTSTIKDAAGYFRFPDVGGPGDGYINGGWSSGYGFSATANENEMKAIKAFIKNYFNVEQQKLALVETSRIPAMKGVSDVQGASEIVKSVGEAQGTAKSAFPAFDSLVSTKVKVTLETTVQELLGGKVTPEKAAEKVQKAQDADNAAAK</sequence>
<organism evidence="4 5">
    <name type="scientific">Paenibacillus selenitireducens</name>
    <dbReference type="NCBI Taxonomy" id="1324314"/>
    <lineage>
        <taxon>Bacteria</taxon>
        <taxon>Bacillati</taxon>
        <taxon>Bacillota</taxon>
        <taxon>Bacilli</taxon>
        <taxon>Bacillales</taxon>
        <taxon>Paenibacillaceae</taxon>
        <taxon>Paenibacillus</taxon>
    </lineage>
</organism>
<evidence type="ECO:0000313" key="4">
    <source>
        <dbReference type="EMBL" id="OPA76066.1"/>
    </source>
</evidence>
<reference evidence="4 5" key="1">
    <citation type="submission" date="2017-01" db="EMBL/GenBank/DDBJ databases">
        <title>Genome analysis of Paenibacillus selenitrireducens ES3-24.</title>
        <authorList>
            <person name="Xu D."/>
            <person name="Yao R."/>
            <person name="Zheng S."/>
        </authorList>
    </citation>
    <scope>NUCLEOTIDE SEQUENCE [LARGE SCALE GENOMIC DNA]</scope>
    <source>
        <strain evidence="4 5">ES3-24</strain>
    </source>
</reference>
<keyword evidence="5" id="KW-1185">Reference proteome</keyword>
<dbReference type="InterPro" id="IPR006059">
    <property type="entry name" value="SBP"/>
</dbReference>
<dbReference type="STRING" id="1324314.BVG16_17765"/>
<keyword evidence="3" id="KW-0732">Signal</keyword>
<dbReference type="EMBL" id="MSZX01000007">
    <property type="protein sequence ID" value="OPA76066.1"/>
    <property type="molecule type" value="Genomic_DNA"/>
</dbReference>
<comment type="caution">
    <text evidence="4">The sequence shown here is derived from an EMBL/GenBank/DDBJ whole genome shotgun (WGS) entry which is preliminary data.</text>
</comment>
<dbReference type="AlphaFoldDB" id="A0A1T2X8P2"/>
<name>A0A1T2X8P2_9BACL</name>
<feature type="compositionally biased region" description="Basic and acidic residues" evidence="2">
    <location>
        <begin position="30"/>
        <end position="55"/>
    </location>
</feature>
<protein>
    <submittedName>
        <fullName evidence="4">ABC transporter substrate-binding protein</fullName>
    </submittedName>
</protein>
<evidence type="ECO:0000256" key="1">
    <source>
        <dbReference type="SAM" id="Coils"/>
    </source>
</evidence>
<keyword evidence="1" id="KW-0175">Coiled coil</keyword>